<dbReference type="PATRIC" id="fig|571915.4.peg.107"/>
<sequence>MKTYKSYKNYKRKVELGVMLANPFRPSFGVNPVVFVGRMQFLRNFEFALKEGVGSPHRFTLIQGIRGTGKTALLNQMEAKAKETGWHVVRARASESMVEDLVQGQLPRILNAIHPQTVDRSITNINVGGIGGLGVSVQQRFPEGHTLWTSLNEVSRILTESGHGLLITMDELQAAHPKDLHELSDAIQDSVRDGYNIALSFAGLPGEIIRLLEHPGTTFLRRATPITLGEITDEDVSYALDSTAKQGEKHFTTDALRLATGYCHGYAFLIQLIGSIAWTMATGDEITEAEVHDSLPLVIERMGEMVHKPALRNIPFRELDFLCTLAAMGESARTSDIGEAMGISGSQPSTYRRRLIDRGLLTPKSHGEVTFAMPYLREHINQNAHLYRG</sequence>
<dbReference type="PANTHER" id="PTHR34301:SF8">
    <property type="entry name" value="ATPASE DOMAIN-CONTAINING PROTEIN"/>
    <property type="match status" value="1"/>
</dbReference>
<dbReference type="PANTHER" id="PTHR34301">
    <property type="entry name" value="DNA-BINDING PROTEIN-RELATED"/>
    <property type="match status" value="1"/>
</dbReference>
<dbReference type="Proteomes" id="UP000035199">
    <property type="component" value="Chromosome"/>
</dbReference>
<dbReference type="Gene3D" id="3.40.50.300">
    <property type="entry name" value="P-loop containing nucleotide triphosphate hydrolases"/>
    <property type="match status" value="1"/>
</dbReference>
<gene>
    <name evidence="2" type="ORF">CMUST_00515</name>
</gene>
<reference evidence="2 3" key="1">
    <citation type="journal article" date="2015" name="Genome Announc.">
        <title>Complete Genome Sequence of the Type Strain Corynebacterium mustelae DSM 45274, Isolated from Various Tissues of a Male Ferret with Lethal Sepsis.</title>
        <authorList>
            <person name="Ruckert C."/>
            <person name="Eimer J."/>
            <person name="Winkler A."/>
            <person name="Tauch A."/>
        </authorList>
    </citation>
    <scope>NUCLEOTIDE SEQUENCE [LARGE SCALE GENOMIC DNA]</scope>
    <source>
        <strain evidence="2 3">DSM 45274</strain>
    </source>
</reference>
<dbReference type="STRING" id="571915.CMUST_00515"/>
<dbReference type="InterPro" id="IPR041664">
    <property type="entry name" value="AAA_16"/>
</dbReference>
<evidence type="ECO:0000313" key="2">
    <source>
        <dbReference type="EMBL" id="AKK04460.1"/>
    </source>
</evidence>
<evidence type="ECO:0000259" key="1">
    <source>
        <dbReference type="Pfam" id="PF13191"/>
    </source>
</evidence>
<feature type="domain" description="Orc1-like AAA ATPase" evidence="1">
    <location>
        <begin position="35"/>
        <end position="188"/>
    </location>
</feature>
<dbReference type="AlphaFoldDB" id="A0A0G3GVB0"/>
<keyword evidence="3" id="KW-1185">Reference proteome</keyword>
<name>A0A0G3GVB0_9CORY</name>
<dbReference type="EMBL" id="CP011542">
    <property type="protein sequence ID" value="AKK04460.1"/>
    <property type="molecule type" value="Genomic_DNA"/>
</dbReference>
<dbReference type="InterPro" id="IPR027417">
    <property type="entry name" value="P-loop_NTPase"/>
</dbReference>
<evidence type="ECO:0000313" key="3">
    <source>
        <dbReference type="Proteomes" id="UP000035199"/>
    </source>
</evidence>
<dbReference type="KEGG" id="cmv:CMUST_00515"/>
<dbReference type="Pfam" id="PF13191">
    <property type="entry name" value="AAA_16"/>
    <property type="match status" value="1"/>
</dbReference>
<organism evidence="2 3">
    <name type="scientific">Corynebacterium mustelae</name>
    <dbReference type="NCBI Taxonomy" id="571915"/>
    <lineage>
        <taxon>Bacteria</taxon>
        <taxon>Bacillati</taxon>
        <taxon>Actinomycetota</taxon>
        <taxon>Actinomycetes</taxon>
        <taxon>Mycobacteriales</taxon>
        <taxon>Corynebacteriaceae</taxon>
        <taxon>Corynebacterium</taxon>
    </lineage>
</organism>
<protein>
    <submittedName>
        <fullName evidence="2">AAA ATPase domain</fullName>
    </submittedName>
</protein>
<proteinExistence type="predicted"/>
<reference evidence="3" key="2">
    <citation type="submission" date="2015-05" db="EMBL/GenBank/DDBJ databases">
        <title>Complete genome sequence of Corynebacterium mustelae DSM 45274, isolated from various tissues of a male ferret with lethal sepsis.</title>
        <authorList>
            <person name="Ruckert C."/>
            <person name="Albersmeier A."/>
            <person name="Winkler A."/>
            <person name="Tauch A."/>
        </authorList>
    </citation>
    <scope>NUCLEOTIDE SEQUENCE [LARGE SCALE GENOMIC DNA]</scope>
    <source>
        <strain evidence="3">DSM 45274</strain>
    </source>
</reference>
<accession>A0A0G3GVB0</accession>
<dbReference type="SUPFAM" id="SSF52540">
    <property type="entry name" value="P-loop containing nucleoside triphosphate hydrolases"/>
    <property type="match status" value="1"/>
</dbReference>